<organism evidence="11 12">
    <name type="scientific">Rouxiella aceris</name>
    <dbReference type="NCBI Taxonomy" id="2703884"/>
    <lineage>
        <taxon>Bacteria</taxon>
        <taxon>Pseudomonadati</taxon>
        <taxon>Pseudomonadota</taxon>
        <taxon>Gammaproteobacteria</taxon>
        <taxon>Enterobacterales</taxon>
        <taxon>Yersiniaceae</taxon>
        <taxon>Rouxiella</taxon>
    </lineage>
</organism>
<accession>A0A848MRQ6</accession>
<feature type="domain" description="Fibronectin type III-like" evidence="10">
    <location>
        <begin position="632"/>
        <end position="702"/>
    </location>
</feature>
<dbReference type="Gene3D" id="3.20.20.300">
    <property type="entry name" value="Glycoside hydrolase, family 3, N-terminal domain"/>
    <property type="match status" value="1"/>
</dbReference>
<keyword evidence="3" id="KW-0119">Carbohydrate metabolism</keyword>
<dbReference type="EMBL" id="JAADJU010000016">
    <property type="protein sequence ID" value="NMP29681.1"/>
    <property type="molecule type" value="Genomic_DNA"/>
</dbReference>
<keyword evidence="9" id="KW-0732">Signal</keyword>
<dbReference type="InterPro" id="IPR036881">
    <property type="entry name" value="Glyco_hydro_3_C_sf"/>
</dbReference>
<dbReference type="InterPro" id="IPR001764">
    <property type="entry name" value="Glyco_hydro_3_N"/>
</dbReference>
<evidence type="ECO:0000256" key="4">
    <source>
        <dbReference type="ARBA" id="ARBA00023295"/>
    </source>
</evidence>
<dbReference type="InterPro" id="IPR013783">
    <property type="entry name" value="Ig-like_fold"/>
</dbReference>
<dbReference type="Gene3D" id="3.40.50.1700">
    <property type="entry name" value="Glycoside hydrolase family 3 C-terminal domain"/>
    <property type="match status" value="1"/>
</dbReference>
<dbReference type="Pfam" id="PF00933">
    <property type="entry name" value="Glyco_hydro_3"/>
    <property type="match status" value="1"/>
</dbReference>
<keyword evidence="4 8" id="KW-0326">Glycosidase</keyword>
<keyword evidence="2 8" id="KW-0378">Hydrolase</keyword>
<keyword evidence="12" id="KW-1185">Reference proteome</keyword>
<evidence type="ECO:0000256" key="9">
    <source>
        <dbReference type="SAM" id="SignalP"/>
    </source>
</evidence>
<dbReference type="PROSITE" id="PS00775">
    <property type="entry name" value="GLYCOSYL_HYDROL_F3"/>
    <property type="match status" value="1"/>
</dbReference>
<dbReference type="GO" id="GO:0008422">
    <property type="term" value="F:beta-glucosidase activity"/>
    <property type="evidence" value="ECO:0007669"/>
    <property type="project" value="UniProtKB-ARBA"/>
</dbReference>
<evidence type="ECO:0000313" key="11">
    <source>
        <dbReference type="EMBL" id="NMP29681.1"/>
    </source>
</evidence>
<gene>
    <name evidence="11" type="ORF">GW590_22785</name>
</gene>
<comment type="caution">
    <text evidence="11">The sequence shown here is derived from an EMBL/GenBank/DDBJ whole genome shotgun (WGS) entry which is preliminary data.</text>
</comment>
<dbReference type="PRINTS" id="PR00133">
    <property type="entry name" value="GLHYDRLASE3"/>
</dbReference>
<evidence type="ECO:0000256" key="2">
    <source>
        <dbReference type="ARBA" id="ARBA00022801"/>
    </source>
</evidence>
<evidence type="ECO:0000313" key="12">
    <source>
        <dbReference type="Proteomes" id="UP000585363"/>
    </source>
</evidence>
<dbReference type="Gene3D" id="2.60.40.10">
    <property type="entry name" value="Immunoglobulins"/>
    <property type="match status" value="1"/>
</dbReference>
<dbReference type="InterPro" id="IPR017853">
    <property type="entry name" value="GH"/>
</dbReference>
<dbReference type="InterPro" id="IPR050288">
    <property type="entry name" value="Cellulose_deg_GH3"/>
</dbReference>
<dbReference type="InterPro" id="IPR002772">
    <property type="entry name" value="Glyco_hydro_3_C"/>
</dbReference>
<evidence type="ECO:0000256" key="8">
    <source>
        <dbReference type="RuleBase" id="RU361161"/>
    </source>
</evidence>
<evidence type="ECO:0000256" key="3">
    <source>
        <dbReference type="ARBA" id="ARBA00023277"/>
    </source>
</evidence>
<dbReference type="AlphaFoldDB" id="A0A848MRQ6"/>
<evidence type="ECO:0000256" key="6">
    <source>
        <dbReference type="ARBA" id="ARBA00032194"/>
    </source>
</evidence>
<dbReference type="RefSeq" id="WP_169405388.1">
    <property type="nucleotide sequence ID" value="NZ_JAADJU010000016.1"/>
</dbReference>
<evidence type="ECO:0000256" key="7">
    <source>
        <dbReference type="ARBA" id="ARBA00032594"/>
    </source>
</evidence>
<protein>
    <recommendedName>
        <fullName evidence="7">Beta-D-glucoside glucohydrolase</fullName>
    </recommendedName>
    <alternativeName>
        <fullName evidence="5">Cellobiase</fullName>
    </alternativeName>
    <alternativeName>
        <fullName evidence="6">Gentiobiase</fullName>
    </alternativeName>
</protein>
<feature type="signal peptide" evidence="9">
    <location>
        <begin position="1"/>
        <end position="21"/>
    </location>
</feature>
<name>A0A848MRQ6_9GAMM</name>
<dbReference type="Proteomes" id="UP000585363">
    <property type="component" value="Unassembled WGS sequence"/>
</dbReference>
<dbReference type="GO" id="GO:0005975">
    <property type="term" value="P:carbohydrate metabolic process"/>
    <property type="evidence" value="ECO:0007669"/>
    <property type="project" value="InterPro"/>
</dbReference>
<proteinExistence type="inferred from homology"/>
<dbReference type="SUPFAM" id="SSF52279">
    <property type="entry name" value="Beta-D-glucan exohydrolase, C-terminal domain"/>
    <property type="match status" value="1"/>
</dbReference>
<dbReference type="SMART" id="SM01217">
    <property type="entry name" value="Fn3_like"/>
    <property type="match status" value="1"/>
</dbReference>
<sequence length="793" mass="86287">MKINRLCLLAACSIISSSALAVPRLTDQASIPAVISAMTLQEKAAFVAGTGMNAANDVAGAAGSTLAIPRLGIVQMVFADGPVGVRLGAGPTGGEKRFASGFPVSTAMSATWDPALIYRVAGAIGDEAKAYGVDLMLGPAINIQRSPINGRNFEYFSEDPLLNAQITAAYINGLQAQGVGAVLKHFVANNQETRRQTINELISDRALREIYFPGFEYAMAHAQPWAVMSSYPAINGTPASQNPWLLKEVLRKQWKFNGFVMSDWYGVTDPVRSLLAGNDLNMPGGVSKKETPFIRRNSNPNDVVLAALKSGEISEKQIDENIANILHVLIKTQAFKHPSAQRGSSPNNHSALAREAAADSMVLLKNKQQTLPMVSSTRVAAFGKNVGNFYVVGGGSAEVNIDPRQRVDLQEGLRNSGLTLIDSIDNRPLDENAAQSAITRAAQQSDIALISIGRNSSEGADRYSMAMHADELAMIENVAAAFHQQNKKVVVLLNIGSPIEMASWDKFADAILLTWQPGQQAGNAVADILTGKVNPSGKLPLTFPKRYEDTPSFGNFPGNSHTVNYGEGIYVGYRYFDSKQIAPMYPFGHGLSYATIEYGTINPQNPVFNIDKQEQVEVTISLWNKSRIAAKEVVQLYVHDNASRLDRPVQELKAFHKVSLAAGQHKNISFALDKRAFSYYDSDKNDWVLEPGRFTLRIGQSSRDIRAEVPLQVISATTAFSFNTPWIDVQTYEKAATLVAQVIGDDATISWIQGQPTLGEKLDQALQQQPELANDAAKRQQIKQDLLQRINAL</sequence>
<dbReference type="InterPro" id="IPR019800">
    <property type="entry name" value="Glyco_hydro_3_AS"/>
</dbReference>
<comment type="similarity">
    <text evidence="1 8">Belongs to the glycosyl hydrolase 3 family.</text>
</comment>
<evidence type="ECO:0000256" key="1">
    <source>
        <dbReference type="ARBA" id="ARBA00005336"/>
    </source>
</evidence>
<dbReference type="SUPFAM" id="SSF51445">
    <property type="entry name" value="(Trans)glycosidases"/>
    <property type="match status" value="1"/>
</dbReference>
<reference evidence="11 12" key="2">
    <citation type="submission" date="2020-06" db="EMBL/GenBank/DDBJ databases">
        <title>Polyphasic characterization of a Rahnella strain isolated from tree sap.</title>
        <authorList>
            <person name="Kim I.S."/>
        </authorList>
    </citation>
    <scope>NUCLEOTIDE SEQUENCE [LARGE SCALE GENOMIC DNA]</scope>
    <source>
        <strain evidence="11 12">SAP-1</strain>
    </source>
</reference>
<dbReference type="InterPro" id="IPR026891">
    <property type="entry name" value="Fn3-like"/>
</dbReference>
<evidence type="ECO:0000259" key="10">
    <source>
        <dbReference type="SMART" id="SM01217"/>
    </source>
</evidence>
<dbReference type="PANTHER" id="PTHR42715:SF10">
    <property type="entry name" value="BETA-GLUCOSIDASE"/>
    <property type="match status" value="1"/>
</dbReference>
<dbReference type="Pfam" id="PF14310">
    <property type="entry name" value="Fn3-like"/>
    <property type="match status" value="1"/>
</dbReference>
<feature type="chain" id="PRO_5032479015" description="Beta-D-glucoside glucohydrolase" evidence="9">
    <location>
        <begin position="22"/>
        <end position="793"/>
    </location>
</feature>
<dbReference type="FunFam" id="2.60.40.10:FF:000495">
    <property type="entry name" value="Periplasmic beta-glucosidase"/>
    <property type="match status" value="1"/>
</dbReference>
<evidence type="ECO:0000256" key="5">
    <source>
        <dbReference type="ARBA" id="ARBA00031448"/>
    </source>
</evidence>
<dbReference type="Pfam" id="PF01915">
    <property type="entry name" value="Glyco_hydro_3_C"/>
    <property type="match status" value="1"/>
</dbReference>
<dbReference type="PANTHER" id="PTHR42715">
    <property type="entry name" value="BETA-GLUCOSIDASE"/>
    <property type="match status" value="1"/>
</dbReference>
<dbReference type="InterPro" id="IPR036962">
    <property type="entry name" value="Glyco_hydro_3_N_sf"/>
</dbReference>
<reference evidence="11 12" key="1">
    <citation type="submission" date="2020-01" db="EMBL/GenBank/DDBJ databases">
        <authorList>
            <person name="Lee S.D."/>
        </authorList>
    </citation>
    <scope>NUCLEOTIDE SEQUENCE [LARGE SCALE GENOMIC DNA]</scope>
    <source>
        <strain evidence="11 12">SAP-1</strain>
    </source>
</reference>